<sequence>MNKLNQNEYSKNGKKYKLTSDGNFIRVQGEEKHLIVSDSYENYKYNHSILSSYHILKSCGSILTDYSKLSLAIIFTSREIELNKWYDESSKICSIENSSYDIFSLEDEALSYISDIDSELRSELIFLGSMILVATKINFFQTDHNVASPNLEGYALRRIISENCGENALSSVDVYNALRAFSHWCSTRGIFYKLDIPHLQIDNLLKHKFKNLPEIPNWIRDTVHGRYPAGCSKLALVKKALFVLSNTIYGQLIEIPEYLDIENLLKLCKDIEEDPLRYHVRSGSLKLSTNSHLEVSKLFKNSSQWIEYISCLHQAIGSYKLPHENKILVSNKILKMNKIKDKPVFQKTLELVFKIQTTEQINGYNISDTKIVTLLGGPVNNSLAYYMNRE</sequence>
<comment type="caution">
    <text evidence="1">The sequence shown here is derived from an EMBL/GenBank/DDBJ whole genome shotgun (WGS) entry which is preliminary data.</text>
</comment>
<dbReference type="Proteomes" id="UP001378960">
    <property type="component" value="Unassembled WGS sequence"/>
</dbReference>
<keyword evidence="2" id="KW-1185">Reference proteome</keyword>
<reference evidence="1 2" key="1">
    <citation type="journal article" date="2023" name="Elife">
        <title>Identification of key yeast species and microbe-microbe interactions impacting larval growth of Drosophila in the wild.</title>
        <authorList>
            <person name="Mure A."/>
            <person name="Sugiura Y."/>
            <person name="Maeda R."/>
            <person name="Honda K."/>
            <person name="Sakurai N."/>
            <person name="Takahashi Y."/>
            <person name="Watada M."/>
            <person name="Katoh T."/>
            <person name="Gotoh A."/>
            <person name="Gotoh Y."/>
            <person name="Taniguchi I."/>
            <person name="Nakamura K."/>
            <person name="Hayashi T."/>
            <person name="Katayama T."/>
            <person name="Uemura T."/>
            <person name="Hattori Y."/>
        </authorList>
    </citation>
    <scope>NUCLEOTIDE SEQUENCE [LARGE SCALE GENOMIC DNA]</scope>
    <source>
        <strain evidence="1 2">PK-24</strain>
    </source>
</reference>
<evidence type="ECO:0000313" key="2">
    <source>
        <dbReference type="Proteomes" id="UP001378960"/>
    </source>
</evidence>
<dbReference type="EMBL" id="BTGB01000009">
    <property type="protein sequence ID" value="GMM48910.1"/>
    <property type="molecule type" value="Genomic_DNA"/>
</dbReference>
<protein>
    <submittedName>
        <fullName evidence="1">Uncharacterized protein</fullName>
    </submittedName>
</protein>
<dbReference type="AlphaFoldDB" id="A0AAV5RBL7"/>
<accession>A0AAV5RBL7</accession>
<proteinExistence type="predicted"/>
<gene>
    <name evidence="1" type="ORF">DAPK24_055080</name>
</gene>
<name>A0AAV5RBL7_PICKL</name>
<organism evidence="1 2">
    <name type="scientific">Pichia kluyveri</name>
    <name type="common">Yeast</name>
    <dbReference type="NCBI Taxonomy" id="36015"/>
    <lineage>
        <taxon>Eukaryota</taxon>
        <taxon>Fungi</taxon>
        <taxon>Dikarya</taxon>
        <taxon>Ascomycota</taxon>
        <taxon>Saccharomycotina</taxon>
        <taxon>Pichiomycetes</taxon>
        <taxon>Pichiales</taxon>
        <taxon>Pichiaceae</taxon>
        <taxon>Pichia</taxon>
    </lineage>
</organism>
<evidence type="ECO:0000313" key="1">
    <source>
        <dbReference type="EMBL" id="GMM48910.1"/>
    </source>
</evidence>